<accession>A0A246L2H1</accession>
<keyword evidence="2" id="KW-0812">Transmembrane</keyword>
<evidence type="ECO:0000256" key="1">
    <source>
        <dbReference type="SAM" id="MobiDB-lite"/>
    </source>
</evidence>
<keyword evidence="2" id="KW-1133">Transmembrane helix</keyword>
<protein>
    <submittedName>
        <fullName evidence="3">Uncharacterized protein</fullName>
    </submittedName>
</protein>
<feature type="region of interest" description="Disordered" evidence="1">
    <location>
        <begin position="150"/>
        <end position="186"/>
    </location>
</feature>
<feature type="transmembrane region" description="Helical" evidence="2">
    <location>
        <begin position="20"/>
        <end position="38"/>
    </location>
</feature>
<proteinExistence type="predicted"/>
<evidence type="ECO:0000313" key="3">
    <source>
        <dbReference type="EMBL" id="OWR34103.1"/>
    </source>
</evidence>
<evidence type="ECO:0000313" key="4">
    <source>
        <dbReference type="Proteomes" id="UP000197904"/>
    </source>
</evidence>
<keyword evidence="2" id="KW-0472">Membrane</keyword>
<organism evidence="3 4">
    <name type="scientific">Stenotrophomonas pavanii</name>
    <dbReference type="NCBI Taxonomy" id="487698"/>
    <lineage>
        <taxon>Bacteria</taxon>
        <taxon>Pseudomonadati</taxon>
        <taxon>Pseudomonadota</taxon>
        <taxon>Gammaproteobacteria</taxon>
        <taxon>Lysobacterales</taxon>
        <taxon>Lysobacteraceae</taxon>
        <taxon>Stenotrophomonas</taxon>
    </lineage>
</organism>
<dbReference type="EMBL" id="NIXP01000052">
    <property type="protein sequence ID" value="OWR34103.1"/>
    <property type="molecule type" value="Genomic_DNA"/>
</dbReference>
<name>A0A246L2H1_9GAMM</name>
<evidence type="ECO:0000256" key="2">
    <source>
        <dbReference type="SAM" id="Phobius"/>
    </source>
</evidence>
<dbReference type="Proteomes" id="UP000197904">
    <property type="component" value="Unassembled WGS sequence"/>
</dbReference>
<sequence>MCRWPVPPPPPPDFPEENDMRPLLASVLSTVIVTGLAWSTAAHAERRIVIIHDPGPQGPSLEMSTQMVASARAAAAKEAQDAADAGRPLARPQQIKLPQMEVSAIATTVDGRREVLLRDANDPQNTASMQYPRGVGDPAVQFTVGQTVNFEPTGNDQGWQLKDNQGRPLEYLPEATGPRDIFDNRR</sequence>
<comment type="caution">
    <text evidence="3">The sequence shown here is derived from an EMBL/GenBank/DDBJ whole genome shotgun (WGS) entry which is preliminary data.</text>
</comment>
<gene>
    <name evidence="3" type="ORF">CEE55_08415</name>
</gene>
<dbReference type="AlphaFoldDB" id="A0A246L2H1"/>
<reference evidence="3 4" key="1">
    <citation type="submission" date="2017-06" db="EMBL/GenBank/DDBJ databases">
        <authorList>
            <person name="Kim H.J."/>
            <person name="Triplett B.A."/>
        </authorList>
    </citation>
    <scope>NUCLEOTIDE SEQUENCE [LARGE SCALE GENOMIC DNA]</scope>
    <source>
        <strain evidence="3 4">S18795</strain>
    </source>
</reference>